<evidence type="ECO:0000259" key="5">
    <source>
        <dbReference type="PROSITE" id="PS50110"/>
    </source>
</evidence>
<evidence type="ECO:0000313" key="7">
    <source>
        <dbReference type="Proteomes" id="UP001139450"/>
    </source>
</evidence>
<comment type="catalytic activity">
    <reaction evidence="1">
        <text>ATP + protein L-histidine = ADP + protein N-phospho-L-histidine.</text>
        <dbReference type="EC" id="2.7.13.3"/>
    </reaction>
</comment>
<proteinExistence type="predicted"/>
<keyword evidence="7" id="KW-1185">Reference proteome</keyword>
<reference evidence="6" key="1">
    <citation type="submission" date="2022-04" db="EMBL/GenBank/DDBJ databases">
        <title>Mucilaginibacter sp. RS28 isolated from freshwater.</title>
        <authorList>
            <person name="Ko S.-R."/>
        </authorList>
    </citation>
    <scope>NUCLEOTIDE SEQUENCE</scope>
    <source>
        <strain evidence="6">RS28</strain>
    </source>
</reference>
<accession>A0A9X1X213</accession>
<dbReference type="SUPFAM" id="SSF47384">
    <property type="entry name" value="Homodimeric domain of signal transducing histidine kinase"/>
    <property type="match status" value="1"/>
</dbReference>
<dbReference type="SUPFAM" id="SSF52172">
    <property type="entry name" value="CheY-like"/>
    <property type="match status" value="1"/>
</dbReference>
<dbReference type="GO" id="GO:0000155">
    <property type="term" value="F:phosphorelay sensor kinase activity"/>
    <property type="evidence" value="ECO:0007669"/>
    <property type="project" value="InterPro"/>
</dbReference>
<evidence type="ECO:0000313" key="6">
    <source>
        <dbReference type="EMBL" id="MCJ8209709.1"/>
    </source>
</evidence>
<evidence type="ECO:0000256" key="2">
    <source>
        <dbReference type="ARBA" id="ARBA00012438"/>
    </source>
</evidence>
<dbReference type="InterPro" id="IPR036097">
    <property type="entry name" value="HisK_dim/P_sf"/>
</dbReference>
<dbReference type="InterPro" id="IPR003594">
    <property type="entry name" value="HATPase_dom"/>
</dbReference>
<organism evidence="6 7">
    <name type="scientific">Mucilaginibacter straminoryzae</name>
    <dbReference type="NCBI Taxonomy" id="2932774"/>
    <lineage>
        <taxon>Bacteria</taxon>
        <taxon>Pseudomonadati</taxon>
        <taxon>Bacteroidota</taxon>
        <taxon>Sphingobacteriia</taxon>
        <taxon>Sphingobacteriales</taxon>
        <taxon>Sphingobacteriaceae</taxon>
        <taxon>Mucilaginibacter</taxon>
    </lineage>
</organism>
<keyword evidence="3 4" id="KW-0597">Phosphoprotein</keyword>
<protein>
    <recommendedName>
        <fullName evidence="2">histidine kinase</fullName>
        <ecNumber evidence="2">2.7.13.3</ecNumber>
    </recommendedName>
</protein>
<dbReference type="InterPro" id="IPR036890">
    <property type="entry name" value="HATPase_C_sf"/>
</dbReference>
<dbReference type="RefSeq" id="WP_245129541.1">
    <property type="nucleotide sequence ID" value="NZ_JALJEJ010000003.1"/>
</dbReference>
<dbReference type="Gene3D" id="1.10.287.130">
    <property type="match status" value="1"/>
</dbReference>
<dbReference type="EC" id="2.7.13.3" evidence="2"/>
<dbReference type="InterPro" id="IPR003661">
    <property type="entry name" value="HisK_dim/P_dom"/>
</dbReference>
<dbReference type="Pfam" id="PF02518">
    <property type="entry name" value="HATPase_c"/>
    <property type="match status" value="1"/>
</dbReference>
<dbReference type="CDD" id="cd00082">
    <property type="entry name" value="HisKA"/>
    <property type="match status" value="1"/>
</dbReference>
<dbReference type="InterPro" id="IPR011006">
    <property type="entry name" value="CheY-like_superfamily"/>
</dbReference>
<gene>
    <name evidence="6" type="ORF">MUY27_08310</name>
</gene>
<dbReference type="AlphaFoldDB" id="A0A9X1X213"/>
<feature type="domain" description="Response regulatory" evidence="5">
    <location>
        <begin position="3"/>
        <end position="119"/>
    </location>
</feature>
<evidence type="ECO:0000256" key="4">
    <source>
        <dbReference type="PROSITE-ProRule" id="PRU00169"/>
    </source>
</evidence>
<dbReference type="PROSITE" id="PS50110">
    <property type="entry name" value="RESPONSE_REGULATORY"/>
    <property type="match status" value="1"/>
</dbReference>
<evidence type="ECO:0000256" key="1">
    <source>
        <dbReference type="ARBA" id="ARBA00000085"/>
    </source>
</evidence>
<dbReference type="PANTHER" id="PTHR43547">
    <property type="entry name" value="TWO-COMPONENT HISTIDINE KINASE"/>
    <property type="match status" value="1"/>
</dbReference>
<dbReference type="Proteomes" id="UP001139450">
    <property type="component" value="Unassembled WGS sequence"/>
</dbReference>
<dbReference type="CDD" id="cd17574">
    <property type="entry name" value="REC_OmpR"/>
    <property type="match status" value="1"/>
</dbReference>
<feature type="modified residue" description="4-aspartylphosphate" evidence="4">
    <location>
        <position position="52"/>
    </location>
</feature>
<dbReference type="SMART" id="SM00388">
    <property type="entry name" value="HisKA"/>
    <property type="match status" value="1"/>
</dbReference>
<dbReference type="InterPro" id="IPR001789">
    <property type="entry name" value="Sig_transdc_resp-reg_receiver"/>
</dbReference>
<dbReference type="Pfam" id="PF00512">
    <property type="entry name" value="HisKA"/>
    <property type="match status" value="1"/>
</dbReference>
<evidence type="ECO:0000256" key="3">
    <source>
        <dbReference type="ARBA" id="ARBA00022553"/>
    </source>
</evidence>
<dbReference type="SMART" id="SM00387">
    <property type="entry name" value="HATPase_c"/>
    <property type="match status" value="1"/>
</dbReference>
<dbReference type="EMBL" id="JALJEJ010000003">
    <property type="protein sequence ID" value="MCJ8209709.1"/>
    <property type="molecule type" value="Genomic_DNA"/>
</dbReference>
<name>A0A9X1X213_9SPHI</name>
<dbReference type="SUPFAM" id="SSF55874">
    <property type="entry name" value="ATPase domain of HSP90 chaperone/DNA topoisomerase II/histidine kinase"/>
    <property type="match status" value="1"/>
</dbReference>
<dbReference type="Gene3D" id="3.30.565.10">
    <property type="entry name" value="Histidine kinase-like ATPase, C-terminal domain"/>
    <property type="match status" value="1"/>
</dbReference>
<dbReference type="Gene3D" id="3.40.50.2300">
    <property type="match status" value="1"/>
</dbReference>
<sequence length="366" mass="42168">MPVVLLIEDERIIRENTQEMLEANGYRCITAADGRVGLEIAKKQGPDLIVCDVMLPYLSGFEVKEQLNEVRNRKDIPFIYLTAKSEREDLRRGMDLGAADYITKPFKINELLKSIDRRLFEKKALEEKVNDQVTDMLANFVQIARHECNTPLNAIINLSEFIGESGQDTAECVEELAKCINMSGKRLSKTLNNLIEVISIKHYHNEDISCYKHFDLTHTVERVVSEQAEAFDRLSDVEFELVKIYCDTILEEDFQNMVTELVNNSFKYSLPNSKIHITLKEAGEQRNIELTVSNWAKVRTVFSTEDIRPFKQFKRQVFEQQGSGLGLYLVKLICQRYNGTLEIKCSETGYFTATTIFNRHQDGIRQ</sequence>
<dbReference type="PANTHER" id="PTHR43547:SF2">
    <property type="entry name" value="HYBRID SIGNAL TRANSDUCTION HISTIDINE KINASE C"/>
    <property type="match status" value="1"/>
</dbReference>
<comment type="caution">
    <text evidence="6">The sequence shown here is derived from an EMBL/GenBank/DDBJ whole genome shotgun (WGS) entry which is preliminary data.</text>
</comment>
<dbReference type="Pfam" id="PF00072">
    <property type="entry name" value="Response_reg"/>
    <property type="match status" value="1"/>
</dbReference>
<dbReference type="SMART" id="SM00448">
    <property type="entry name" value="REC"/>
    <property type="match status" value="1"/>
</dbReference>